<dbReference type="InterPro" id="IPR003029">
    <property type="entry name" value="S1_domain"/>
</dbReference>
<dbReference type="InterPro" id="IPR011805">
    <property type="entry name" value="RNase_R"/>
</dbReference>
<dbReference type="InterPro" id="IPR004476">
    <property type="entry name" value="RNase_II/RNase_R"/>
</dbReference>
<dbReference type="InterPro" id="IPR001900">
    <property type="entry name" value="RNase_II/R"/>
</dbReference>
<dbReference type="InterPro" id="IPR012340">
    <property type="entry name" value="NA-bd_OB-fold"/>
</dbReference>
<name>A0A266Q9C0_9GAMM</name>
<dbReference type="GO" id="GO:0003723">
    <property type="term" value="F:RNA binding"/>
    <property type="evidence" value="ECO:0007669"/>
    <property type="project" value="UniProtKB-UniRule"/>
</dbReference>
<feature type="compositionally biased region" description="Low complexity" evidence="9">
    <location>
        <begin position="825"/>
        <end position="897"/>
    </location>
</feature>
<dbReference type="InterPro" id="IPR022966">
    <property type="entry name" value="RNase_II/R_CS"/>
</dbReference>
<dbReference type="GO" id="GO:0008859">
    <property type="term" value="F:exoribonuclease II activity"/>
    <property type="evidence" value="ECO:0007669"/>
    <property type="project" value="UniProtKB-UniRule"/>
</dbReference>
<keyword evidence="12" id="KW-1185">Reference proteome</keyword>
<evidence type="ECO:0000256" key="7">
    <source>
        <dbReference type="ARBA" id="ARBA00022884"/>
    </source>
</evidence>
<evidence type="ECO:0000256" key="4">
    <source>
        <dbReference type="ARBA" id="ARBA00022722"/>
    </source>
</evidence>
<feature type="domain" description="S1 motif" evidence="10">
    <location>
        <begin position="661"/>
        <end position="742"/>
    </location>
</feature>
<dbReference type="InterPro" id="IPR040476">
    <property type="entry name" value="CSD2"/>
</dbReference>
<accession>A0A266Q9C0</accession>
<keyword evidence="4 8" id="KW-0540">Nuclease</keyword>
<dbReference type="Pfam" id="PF08461">
    <property type="entry name" value="WHD_RNase_R"/>
    <property type="match status" value="1"/>
</dbReference>
<dbReference type="SMART" id="SM00357">
    <property type="entry name" value="CSP"/>
    <property type="match status" value="2"/>
</dbReference>
<dbReference type="Gene3D" id="2.40.50.140">
    <property type="entry name" value="Nucleic acid-binding proteins"/>
    <property type="match status" value="2"/>
</dbReference>
<evidence type="ECO:0000256" key="5">
    <source>
        <dbReference type="ARBA" id="ARBA00022801"/>
    </source>
</evidence>
<dbReference type="InterPro" id="IPR013223">
    <property type="entry name" value="RNase_B_OB_dom"/>
</dbReference>
<dbReference type="Pfam" id="PF08206">
    <property type="entry name" value="OB_RNB"/>
    <property type="match status" value="1"/>
</dbReference>
<organism evidence="11 12">
    <name type="scientific">Cellvibrio mixtus</name>
    <dbReference type="NCBI Taxonomy" id="39650"/>
    <lineage>
        <taxon>Bacteria</taxon>
        <taxon>Pseudomonadati</taxon>
        <taxon>Pseudomonadota</taxon>
        <taxon>Gammaproteobacteria</taxon>
        <taxon>Cellvibrionales</taxon>
        <taxon>Cellvibrionaceae</taxon>
        <taxon>Cellvibrio</taxon>
    </lineage>
</organism>
<feature type="compositionally biased region" description="Low complexity" evidence="9">
    <location>
        <begin position="928"/>
        <end position="949"/>
    </location>
</feature>
<dbReference type="NCBIfam" id="TIGR00358">
    <property type="entry name" value="3_prime_RNase"/>
    <property type="match status" value="1"/>
</dbReference>
<comment type="similarity">
    <text evidence="8">Belongs to the RNR ribonuclease family. RNase R subfamily.</text>
</comment>
<reference evidence="12" key="1">
    <citation type="submission" date="2017-05" db="EMBL/GenBank/DDBJ databases">
        <authorList>
            <person name="Barney B.M."/>
        </authorList>
    </citation>
    <scope>NUCLEOTIDE SEQUENCE [LARGE SCALE GENOMIC DNA]</scope>
    <source>
        <strain evidence="12">PSBB022</strain>
    </source>
</reference>
<comment type="catalytic activity">
    <reaction evidence="1 8">
        <text>Exonucleolytic cleavage in the 3'- to 5'-direction to yield nucleoside 5'-phosphates.</text>
        <dbReference type="EC" id="3.1.13.1"/>
    </reaction>
</comment>
<evidence type="ECO:0000256" key="2">
    <source>
        <dbReference type="ARBA" id="ARBA00004496"/>
    </source>
</evidence>
<dbReference type="SMART" id="SM00955">
    <property type="entry name" value="RNB"/>
    <property type="match status" value="1"/>
</dbReference>
<comment type="function">
    <text evidence="8">3'-5' exoribonuclease that releases 5'-nucleoside monophosphates and is involved in maturation of structured RNAs.</text>
</comment>
<dbReference type="NCBIfam" id="TIGR02063">
    <property type="entry name" value="RNase_R"/>
    <property type="match status" value="1"/>
</dbReference>
<dbReference type="Pfam" id="PF00773">
    <property type="entry name" value="RNB"/>
    <property type="match status" value="1"/>
</dbReference>
<gene>
    <name evidence="8" type="primary">rnr</name>
    <name evidence="11" type="ORF">CBP51_05460</name>
</gene>
<dbReference type="InterPro" id="IPR011129">
    <property type="entry name" value="CSD"/>
</dbReference>
<evidence type="ECO:0000256" key="9">
    <source>
        <dbReference type="SAM" id="MobiDB-lite"/>
    </source>
</evidence>
<dbReference type="RefSeq" id="WP_094984132.1">
    <property type="nucleotide sequence ID" value="NZ_NHNI01000001.1"/>
</dbReference>
<dbReference type="CDD" id="cd04471">
    <property type="entry name" value="S1_RNase_R"/>
    <property type="match status" value="1"/>
</dbReference>
<comment type="subcellular location">
    <subcellularLocation>
        <location evidence="2 8">Cytoplasm</location>
    </subcellularLocation>
</comment>
<evidence type="ECO:0000256" key="8">
    <source>
        <dbReference type="HAMAP-Rule" id="MF_01895"/>
    </source>
</evidence>
<dbReference type="AlphaFoldDB" id="A0A266Q9C0"/>
<sequence>MSKRKSPFKDPFAAREAEKYENPIPSREYILELLDMADAPVTHEQMCTMLKLTGEDQIEALRRRLIAMARDGQLISNRRDAYVRLDKIDVVRGRVQGHRDGYGFVIPADGGEDIYLHNRQMRKVFDGDEVVVRLSGEQYRGKEEGAIIEVLTRNTTQLAGRFFNEEGVQFVRPENPRITQDIMIPFGAYGGATHGQIVVAEITQQPDKNRLPTGRVIQVLGDHMAPGMEIELAIQAHGIPSVWPEAVIAEAARLSHEVEEKDKLHRVDVRHLPFVTIDGEDARDFDDAVLCERRKGGWRLYVAIADVSHYVQVESALDVEARARGNSVYFPDYVVPMLPEALSNGLCSLNPHVDRLCMICEMNISNAGRITGYQFYEGVMHSHARLTYTKVGEILTGEGDTRAALREEYKTVVPQLELLHKLYECLRAARDERGAIDFETVETRIQFNEERKIERIVPIKRNDAHKLIEECMLCANVCAATFIEKHNLIGLFRVHEGPTETKLANLRAYLSELGLGLAGGDKPTPGDYQQLLQMIQGRSDGHLIQTVMLRSLRQAMYQVENHGHFGLGYEAYTHFTSPIRRYPDLLVHRAIRSVIRSTEPTTHVRRVETAKPIPRKFIYPYTAAEMLVFGEQCSRTERRADEATRDVVSWLKCEYLRDQVGAIYDGHVSAVTSFGLFVELNELYVEGLIHITSLPHDYYRFEPAQQRLVGERTRKVFGLGDGLVVRVVRVDLDNRKIDFELESEAAIRRPKSQVKPKVAKRDAKVAAKKAAKPATKTAAVDKTAAVNKTSTKKTTSTKTAGTKAAGKKTNAAAPEKKASAKKSATKPAATNAPATKTVAAKATAAKTKTVDAPRGAKGSVAAAPKKAGAKKATAVKAPAPKSTSAKKTATSASKTASEVSHGRKNAKAASKAASATVQPSTSRATKGKTVTRAAAPAAKTSVAKPKATK</sequence>
<keyword evidence="7 8" id="KW-0694">RNA-binding</keyword>
<comment type="caution">
    <text evidence="11">The sequence shown here is derived from an EMBL/GenBank/DDBJ whole genome shotgun (WGS) entry which is preliminary data.</text>
</comment>
<dbReference type="STRING" id="1209072.GCA_000766945_01308"/>
<keyword evidence="3 8" id="KW-0963">Cytoplasm</keyword>
<evidence type="ECO:0000256" key="3">
    <source>
        <dbReference type="ARBA" id="ARBA00022490"/>
    </source>
</evidence>
<evidence type="ECO:0000313" key="11">
    <source>
        <dbReference type="EMBL" id="OZY86474.1"/>
    </source>
</evidence>
<dbReference type="PANTHER" id="PTHR23355">
    <property type="entry name" value="RIBONUCLEASE"/>
    <property type="match status" value="1"/>
</dbReference>
<dbReference type="Pfam" id="PF17876">
    <property type="entry name" value="CSD2"/>
    <property type="match status" value="1"/>
</dbReference>
<dbReference type="PANTHER" id="PTHR23355:SF9">
    <property type="entry name" value="DIS3-LIKE EXONUCLEASE 2"/>
    <property type="match status" value="1"/>
</dbReference>
<feature type="compositionally biased region" description="Low complexity" evidence="9">
    <location>
        <begin position="772"/>
        <end position="813"/>
    </location>
</feature>
<dbReference type="GO" id="GO:0006402">
    <property type="term" value="P:mRNA catabolic process"/>
    <property type="evidence" value="ECO:0007669"/>
    <property type="project" value="TreeGrafter"/>
</dbReference>
<evidence type="ECO:0000313" key="12">
    <source>
        <dbReference type="Proteomes" id="UP000216101"/>
    </source>
</evidence>
<proteinExistence type="inferred from homology"/>
<feature type="region of interest" description="Disordered" evidence="9">
    <location>
        <begin position="750"/>
        <end position="949"/>
    </location>
</feature>
<keyword evidence="5 8" id="KW-0378">Hydrolase</keyword>
<dbReference type="GO" id="GO:0005829">
    <property type="term" value="C:cytosol"/>
    <property type="evidence" value="ECO:0007669"/>
    <property type="project" value="TreeGrafter"/>
</dbReference>
<evidence type="ECO:0000259" key="10">
    <source>
        <dbReference type="PROSITE" id="PS50126"/>
    </source>
</evidence>
<dbReference type="EC" id="3.1.13.1" evidence="8"/>
<dbReference type="EMBL" id="NHNI01000001">
    <property type="protein sequence ID" value="OZY86474.1"/>
    <property type="molecule type" value="Genomic_DNA"/>
</dbReference>
<dbReference type="SUPFAM" id="SSF50249">
    <property type="entry name" value="Nucleic acid-binding proteins"/>
    <property type="match status" value="4"/>
</dbReference>
<dbReference type="Proteomes" id="UP000216101">
    <property type="component" value="Unassembled WGS sequence"/>
</dbReference>
<dbReference type="PROSITE" id="PS50126">
    <property type="entry name" value="S1"/>
    <property type="match status" value="1"/>
</dbReference>
<dbReference type="PROSITE" id="PS01175">
    <property type="entry name" value="RIBONUCLEASE_II"/>
    <property type="match status" value="1"/>
</dbReference>
<evidence type="ECO:0000256" key="1">
    <source>
        <dbReference type="ARBA" id="ARBA00001849"/>
    </source>
</evidence>
<dbReference type="Pfam" id="PF00575">
    <property type="entry name" value="S1"/>
    <property type="match status" value="1"/>
</dbReference>
<protein>
    <recommendedName>
        <fullName evidence="8">Ribonuclease R</fullName>
        <shortName evidence="8">RNase R</shortName>
        <ecNumber evidence="8">3.1.13.1</ecNumber>
    </recommendedName>
</protein>
<dbReference type="HAMAP" id="MF_01895">
    <property type="entry name" value="RNase_R"/>
    <property type="match status" value="1"/>
</dbReference>
<evidence type="ECO:0000256" key="6">
    <source>
        <dbReference type="ARBA" id="ARBA00022839"/>
    </source>
</evidence>
<dbReference type="InterPro" id="IPR013668">
    <property type="entry name" value="RNase_R_HTH_12"/>
</dbReference>
<dbReference type="SMART" id="SM00316">
    <property type="entry name" value="S1"/>
    <property type="match status" value="2"/>
</dbReference>
<keyword evidence="6 8" id="KW-0269">Exonuclease</keyword>
<dbReference type="InterPro" id="IPR050180">
    <property type="entry name" value="RNR_Ribonuclease"/>
</dbReference>